<dbReference type="SMART" id="SM00382">
    <property type="entry name" value="AAA"/>
    <property type="match status" value="1"/>
</dbReference>
<accession>A0A2I1ILC7</accession>
<dbReference type="Gene3D" id="3.40.50.300">
    <property type="entry name" value="P-loop containing nucleotide triphosphate hydrolases"/>
    <property type="match status" value="1"/>
</dbReference>
<feature type="domain" description="ABC transporter" evidence="5">
    <location>
        <begin position="4"/>
        <end position="210"/>
    </location>
</feature>
<keyword evidence="4 6" id="KW-0067">ATP-binding</keyword>
<name>A0A2I1ILC7_9ACTO</name>
<dbReference type="PROSITE" id="PS50893">
    <property type="entry name" value="ABC_TRANSPORTER_2"/>
    <property type="match status" value="1"/>
</dbReference>
<dbReference type="InterPro" id="IPR027417">
    <property type="entry name" value="P-loop_NTPase"/>
</dbReference>
<dbReference type="PANTHER" id="PTHR24220">
    <property type="entry name" value="IMPORT ATP-BINDING PROTEIN"/>
    <property type="match status" value="1"/>
</dbReference>
<dbReference type="EMBL" id="PKKO01000005">
    <property type="protein sequence ID" value="PKY71927.1"/>
    <property type="molecule type" value="Genomic_DNA"/>
</dbReference>
<dbReference type="InterPro" id="IPR003593">
    <property type="entry name" value="AAA+_ATPase"/>
</dbReference>
<keyword evidence="2" id="KW-0813">Transport</keyword>
<evidence type="ECO:0000313" key="7">
    <source>
        <dbReference type="Proteomes" id="UP000235122"/>
    </source>
</evidence>
<dbReference type="Pfam" id="PF00005">
    <property type="entry name" value="ABC_tran"/>
    <property type="match status" value="1"/>
</dbReference>
<sequence length="210" mass="23034">MTILQLDNVTYAYQKGSTPVLDRVNVSFERGKFYAILGTSGAGKSTLLAMLGGLDKPTSGTVRFEGEDIAKKGYSHHRRNQISLIFQAYNLIDYMTPLENLRLVDKRAKVQALEKLGLTPQEAKRNVMELSGGQQQRVAIGRSLVSKAPVILADEPTGNLDEKTAREITAMLSGAAHKTNKCVIVVTHSKELAREADLCFRLAQKSLVGM</sequence>
<evidence type="ECO:0000256" key="2">
    <source>
        <dbReference type="ARBA" id="ARBA00022448"/>
    </source>
</evidence>
<keyword evidence="7" id="KW-1185">Reference proteome</keyword>
<dbReference type="InterPro" id="IPR017911">
    <property type="entry name" value="MacB-like_ATP-bd"/>
</dbReference>
<dbReference type="InterPro" id="IPR003439">
    <property type="entry name" value="ABC_transporter-like_ATP-bd"/>
</dbReference>
<dbReference type="InterPro" id="IPR015854">
    <property type="entry name" value="ABC_transpr_LolD-like"/>
</dbReference>
<dbReference type="GeneID" id="35867032"/>
<evidence type="ECO:0000256" key="4">
    <source>
        <dbReference type="ARBA" id="ARBA00022840"/>
    </source>
</evidence>
<dbReference type="GO" id="GO:0016887">
    <property type="term" value="F:ATP hydrolysis activity"/>
    <property type="evidence" value="ECO:0007669"/>
    <property type="project" value="InterPro"/>
</dbReference>
<keyword evidence="3" id="KW-0547">Nucleotide-binding</keyword>
<evidence type="ECO:0000256" key="3">
    <source>
        <dbReference type="ARBA" id="ARBA00022741"/>
    </source>
</evidence>
<dbReference type="PROSITE" id="PS00211">
    <property type="entry name" value="ABC_TRANSPORTER_1"/>
    <property type="match status" value="1"/>
</dbReference>
<gene>
    <name evidence="6" type="ORF">CYJ19_09465</name>
</gene>
<reference evidence="6 7" key="1">
    <citation type="submission" date="2017-12" db="EMBL/GenBank/DDBJ databases">
        <title>Phylogenetic diversity of female urinary microbiome.</title>
        <authorList>
            <person name="Thomas-White K."/>
            <person name="Wolfe A.J."/>
        </authorList>
    </citation>
    <scope>NUCLEOTIDE SEQUENCE [LARGE SCALE GENOMIC DNA]</scope>
    <source>
        <strain evidence="6 7">UMB0402</strain>
    </source>
</reference>
<dbReference type="CDD" id="cd03255">
    <property type="entry name" value="ABC_MJ0796_LolCDE_FtsE"/>
    <property type="match status" value="1"/>
</dbReference>
<dbReference type="AlphaFoldDB" id="A0A2I1ILC7"/>
<comment type="similarity">
    <text evidence="1">Belongs to the ABC transporter superfamily.</text>
</comment>
<protein>
    <submittedName>
        <fullName evidence="6">ABC transporter ATP-binding protein</fullName>
    </submittedName>
</protein>
<evidence type="ECO:0000259" key="5">
    <source>
        <dbReference type="PROSITE" id="PS50893"/>
    </source>
</evidence>
<dbReference type="GO" id="GO:0005886">
    <property type="term" value="C:plasma membrane"/>
    <property type="evidence" value="ECO:0007669"/>
    <property type="project" value="TreeGrafter"/>
</dbReference>
<evidence type="ECO:0000256" key="1">
    <source>
        <dbReference type="ARBA" id="ARBA00005417"/>
    </source>
</evidence>
<dbReference type="GO" id="GO:0005524">
    <property type="term" value="F:ATP binding"/>
    <property type="evidence" value="ECO:0007669"/>
    <property type="project" value="UniProtKB-KW"/>
</dbReference>
<dbReference type="InterPro" id="IPR017871">
    <property type="entry name" value="ABC_transporter-like_CS"/>
</dbReference>
<dbReference type="SUPFAM" id="SSF52540">
    <property type="entry name" value="P-loop containing nucleoside triphosphate hydrolases"/>
    <property type="match status" value="1"/>
</dbReference>
<dbReference type="PANTHER" id="PTHR24220:SF689">
    <property type="entry name" value="LIPOPROTEIN-RELEASING SYSTEM ATP-BINDING PROTEIN LOLD"/>
    <property type="match status" value="1"/>
</dbReference>
<dbReference type="STRING" id="33007.HMPREF3198_02128"/>
<evidence type="ECO:0000313" key="6">
    <source>
        <dbReference type="EMBL" id="PKY71927.1"/>
    </source>
</evidence>
<organism evidence="6 7">
    <name type="scientific">Winkia neuii</name>
    <dbReference type="NCBI Taxonomy" id="33007"/>
    <lineage>
        <taxon>Bacteria</taxon>
        <taxon>Bacillati</taxon>
        <taxon>Actinomycetota</taxon>
        <taxon>Actinomycetes</taxon>
        <taxon>Actinomycetales</taxon>
        <taxon>Actinomycetaceae</taxon>
        <taxon>Winkia</taxon>
    </lineage>
</organism>
<dbReference type="Proteomes" id="UP000235122">
    <property type="component" value="Unassembled WGS sequence"/>
</dbReference>
<comment type="caution">
    <text evidence="6">The sequence shown here is derived from an EMBL/GenBank/DDBJ whole genome shotgun (WGS) entry which is preliminary data.</text>
</comment>
<dbReference type="RefSeq" id="WP_024331749.1">
    <property type="nucleotide sequence ID" value="NZ_JASOXK010000006.1"/>
</dbReference>
<proteinExistence type="inferred from homology"/>
<dbReference type="GO" id="GO:0022857">
    <property type="term" value="F:transmembrane transporter activity"/>
    <property type="evidence" value="ECO:0007669"/>
    <property type="project" value="TreeGrafter"/>
</dbReference>